<dbReference type="Gene3D" id="1.10.10.60">
    <property type="entry name" value="Homeodomain-like"/>
    <property type="match status" value="1"/>
</dbReference>
<evidence type="ECO:0000256" key="5">
    <source>
        <dbReference type="RuleBase" id="RU000682"/>
    </source>
</evidence>
<dbReference type="SMART" id="SM00389">
    <property type="entry name" value="HOX"/>
    <property type="match status" value="1"/>
</dbReference>
<feature type="compositionally biased region" description="Basic residues" evidence="6">
    <location>
        <begin position="124"/>
        <end position="133"/>
    </location>
</feature>
<keyword evidence="2 4" id="KW-0371">Homeobox</keyword>
<dbReference type="GO" id="GO:0000981">
    <property type="term" value="F:DNA-binding transcription factor activity, RNA polymerase II-specific"/>
    <property type="evidence" value="ECO:0007669"/>
    <property type="project" value="InterPro"/>
</dbReference>
<evidence type="ECO:0000256" key="2">
    <source>
        <dbReference type="ARBA" id="ARBA00023155"/>
    </source>
</evidence>
<dbReference type="OMA" id="YIDTHAT"/>
<dbReference type="GO" id="GO:0030154">
    <property type="term" value="P:cell differentiation"/>
    <property type="evidence" value="ECO:0007669"/>
    <property type="project" value="TreeGrafter"/>
</dbReference>
<dbReference type="InterPro" id="IPR009057">
    <property type="entry name" value="Homeodomain-like_sf"/>
</dbReference>
<comment type="subcellular location">
    <subcellularLocation>
        <location evidence="4 5">Nucleus</location>
    </subcellularLocation>
</comment>
<dbReference type="InterPro" id="IPR051000">
    <property type="entry name" value="Homeobox_DNA-bind_prot"/>
</dbReference>
<feature type="region of interest" description="Disordered" evidence="6">
    <location>
        <begin position="361"/>
        <end position="391"/>
    </location>
</feature>
<accession>G0VJA8</accession>
<reference evidence="8 9" key="1">
    <citation type="journal article" date="2011" name="Proc. Natl. Acad. Sci. U.S.A.">
        <title>Evolutionary erosion of yeast sex chromosomes by mating-type switching accidents.</title>
        <authorList>
            <person name="Gordon J.L."/>
            <person name="Armisen D."/>
            <person name="Proux-Wera E."/>
            <person name="Oheigeartaigh S.S."/>
            <person name="Byrne K.P."/>
            <person name="Wolfe K.H."/>
        </authorList>
    </citation>
    <scope>NUCLEOTIDE SEQUENCE [LARGE SCALE GENOMIC DNA]</scope>
    <source>
        <strain evidence="9">ATCC 76901 / BCRC 22586 / CBS 4309 / NBRC 1992 / NRRL Y-12630</strain>
    </source>
</reference>
<dbReference type="GO" id="GO:0000122">
    <property type="term" value="P:negative regulation of transcription by RNA polymerase II"/>
    <property type="evidence" value="ECO:0007669"/>
    <property type="project" value="EnsemblFungi"/>
</dbReference>
<dbReference type="SUPFAM" id="SSF46689">
    <property type="entry name" value="Homeodomain-like"/>
    <property type="match status" value="1"/>
</dbReference>
<dbReference type="GO" id="GO:0000785">
    <property type="term" value="C:chromatin"/>
    <property type="evidence" value="ECO:0007669"/>
    <property type="project" value="EnsemblFungi"/>
</dbReference>
<feature type="region of interest" description="Disordered" evidence="6">
    <location>
        <begin position="64"/>
        <end position="88"/>
    </location>
</feature>
<dbReference type="InterPro" id="IPR017970">
    <property type="entry name" value="Homeobox_CS"/>
</dbReference>
<dbReference type="GO" id="GO:0000082">
    <property type="term" value="P:G1/S transition of mitotic cell cycle"/>
    <property type="evidence" value="ECO:0007669"/>
    <property type="project" value="EnsemblFungi"/>
</dbReference>
<evidence type="ECO:0000259" key="7">
    <source>
        <dbReference type="PROSITE" id="PS50071"/>
    </source>
</evidence>
<dbReference type="STRING" id="1064592.G0VJA8"/>
<dbReference type="PANTHER" id="PTHR24324:SF9">
    <property type="entry name" value="HOMEOBOX DOMAIN-CONTAINING PROTEIN"/>
    <property type="match status" value="1"/>
</dbReference>
<feature type="compositionally biased region" description="Polar residues" evidence="6">
    <location>
        <begin position="64"/>
        <end position="78"/>
    </location>
</feature>
<feature type="domain" description="Homeobox" evidence="7">
    <location>
        <begin position="181"/>
        <end position="241"/>
    </location>
</feature>
<name>G0VJA8_NAUCA</name>
<dbReference type="InterPro" id="IPR001356">
    <property type="entry name" value="HD"/>
</dbReference>
<dbReference type="PANTHER" id="PTHR24324">
    <property type="entry name" value="HOMEOBOX PROTEIN HHEX"/>
    <property type="match status" value="1"/>
</dbReference>
<evidence type="ECO:0000256" key="3">
    <source>
        <dbReference type="ARBA" id="ARBA00023242"/>
    </source>
</evidence>
<feature type="region of interest" description="Disordered" evidence="6">
    <location>
        <begin position="308"/>
        <end position="344"/>
    </location>
</feature>
<proteinExistence type="predicted"/>
<dbReference type="PROSITE" id="PS50071">
    <property type="entry name" value="HOMEOBOX_2"/>
    <property type="match status" value="1"/>
</dbReference>
<dbReference type="FunCoup" id="G0VJA8">
    <property type="interactions" value="1186"/>
</dbReference>
<dbReference type="PROSITE" id="PS00027">
    <property type="entry name" value="HOMEOBOX_1"/>
    <property type="match status" value="1"/>
</dbReference>
<evidence type="ECO:0000256" key="4">
    <source>
        <dbReference type="PROSITE-ProRule" id="PRU00108"/>
    </source>
</evidence>
<keyword evidence="1 4" id="KW-0238">DNA-binding</keyword>
<dbReference type="RefSeq" id="XP_003677934.1">
    <property type="nucleotide sequence ID" value="XM_003677886.1"/>
</dbReference>
<evidence type="ECO:0000313" key="9">
    <source>
        <dbReference type="Proteomes" id="UP000001640"/>
    </source>
</evidence>
<sequence length="413" mass="45966">MLSSTNNKPRLPSLSMLLNEDKRSASEPSSPFLSSINTNFQSDSSGIIRLPPLSSTLGIVRPQSAESSLRHTANNSRWNPLPTPDSDAELESKKEKEFLSNLIPTQSFELPSGKLTSDPTTPTIKKKGKRTTSRKNDMSTPLSVVKSTITPSAHDKKRAFAFITHSKDSFGVKEPKIDNAPLARRKRRRTSSHELSILQAEFEKCSTPSKQVRLELAKRCSMTDKAVQIWFQNKRQSMKRVKKAATGTTAAVTPPESTTTETNSLTPPRTILALSHAKKYIDTHATPLAPKSINIRSDDNENDEVMLKLPAPQHTTPTRKTTSNSNSSRENTPTRRFSPTSKKSQALTFHLKTDKKILTPVKTSPNNRVNRLINGTGKINVSPSKNNNNNMSKLEFKSEKMPLQEIERNTMNL</sequence>
<evidence type="ECO:0000256" key="1">
    <source>
        <dbReference type="ARBA" id="ARBA00023125"/>
    </source>
</evidence>
<dbReference type="GeneID" id="96905264"/>
<protein>
    <recommendedName>
        <fullName evidence="7">Homeobox domain-containing protein</fullName>
    </recommendedName>
</protein>
<feature type="region of interest" description="Disordered" evidence="6">
    <location>
        <begin position="1"/>
        <end position="38"/>
    </location>
</feature>
<feature type="compositionally biased region" description="Low complexity" evidence="6">
    <location>
        <begin position="26"/>
        <end position="35"/>
    </location>
</feature>
<dbReference type="Proteomes" id="UP000001640">
    <property type="component" value="Chromosome 8"/>
</dbReference>
<dbReference type="GO" id="GO:0000978">
    <property type="term" value="F:RNA polymerase II cis-regulatory region sequence-specific DNA binding"/>
    <property type="evidence" value="ECO:0007669"/>
    <property type="project" value="TreeGrafter"/>
</dbReference>
<feature type="region of interest" description="Disordered" evidence="6">
    <location>
        <begin position="245"/>
        <end position="265"/>
    </location>
</feature>
<dbReference type="KEGG" id="ncs:NCAS_0H02770"/>
<feature type="compositionally biased region" description="Low complexity" evidence="6">
    <location>
        <begin position="315"/>
        <end position="336"/>
    </location>
</feature>
<dbReference type="AlphaFoldDB" id="G0VJA8"/>
<dbReference type="InParanoid" id="G0VJA8"/>
<reference key="2">
    <citation type="submission" date="2011-08" db="EMBL/GenBank/DDBJ databases">
        <title>Genome sequence of Naumovozyma castellii.</title>
        <authorList>
            <person name="Gordon J.L."/>
            <person name="Armisen D."/>
            <person name="Proux-Wera E."/>
            <person name="OhEigeartaigh S.S."/>
            <person name="Byrne K.P."/>
            <person name="Wolfe K.H."/>
        </authorList>
    </citation>
    <scope>NUCLEOTIDE SEQUENCE</scope>
    <source>
        <strain>Type strain:CBS 4309</strain>
    </source>
</reference>
<evidence type="ECO:0000256" key="6">
    <source>
        <dbReference type="SAM" id="MobiDB-lite"/>
    </source>
</evidence>
<feature type="compositionally biased region" description="Polar residues" evidence="6">
    <location>
        <begin position="109"/>
        <end position="123"/>
    </location>
</feature>
<dbReference type="GO" id="GO:0005634">
    <property type="term" value="C:nucleus"/>
    <property type="evidence" value="ECO:0007669"/>
    <property type="project" value="UniProtKB-SubCell"/>
</dbReference>
<feature type="region of interest" description="Disordered" evidence="6">
    <location>
        <begin position="109"/>
        <end position="140"/>
    </location>
</feature>
<dbReference type="CDD" id="cd00086">
    <property type="entry name" value="homeodomain"/>
    <property type="match status" value="1"/>
</dbReference>
<keyword evidence="9" id="KW-1185">Reference proteome</keyword>
<dbReference type="OrthoDB" id="6159439at2759"/>
<dbReference type="HOGENOM" id="CLU_043444_0_0_1"/>
<organism evidence="8 9">
    <name type="scientific">Naumovozyma castellii</name>
    <name type="common">Yeast</name>
    <name type="synonym">Saccharomyces castellii</name>
    <dbReference type="NCBI Taxonomy" id="27288"/>
    <lineage>
        <taxon>Eukaryota</taxon>
        <taxon>Fungi</taxon>
        <taxon>Dikarya</taxon>
        <taxon>Ascomycota</taxon>
        <taxon>Saccharomycotina</taxon>
        <taxon>Saccharomycetes</taxon>
        <taxon>Saccharomycetales</taxon>
        <taxon>Saccharomycetaceae</taxon>
        <taxon>Naumovozyma</taxon>
    </lineage>
</organism>
<gene>
    <name evidence="8" type="primary">NCAS0H02770</name>
    <name evidence="8" type="ordered locus">NCAS_0H02770</name>
</gene>
<feature type="DNA-binding region" description="Homeobox" evidence="4">
    <location>
        <begin position="183"/>
        <end position="242"/>
    </location>
</feature>
<dbReference type="EMBL" id="HE576759">
    <property type="protein sequence ID" value="CCC71587.1"/>
    <property type="molecule type" value="Genomic_DNA"/>
</dbReference>
<dbReference type="Pfam" id="PF00046">
    <property type="entry name" value="Homeodomain"/>
    <property type="match status" value="1"/>
</dbReference>
<keyword evidence="3 4" id="KW-0539">Nucleus</keyword>
<evidence type="ECO:0000313" key="8">
    <source>
        <dbReference type="EMBL" id="CCC71587.1"/>
    </source>
</evidence>
<dbReference type="eggNOG" id="KOG0490">
    <property type="taxonomic scope" value="Eukaryota"/>
</dbReference>